<gene>
    <name evidence="4" type="ORF">FIBSPDRAFT_907762</name>
</gene>
<dbReference type="GO" id="GO:0005737">
    <property type="term" value="C:cytoplasm"/>
    <property type="evidence" value="ECO:0007669"/>
    <property type="project" value="TreeGrafter"/>
</dbReference>
<dbReference type="FunFam" id="1.10.10.10:FF:000070">
    <property type="entry name" value="26S proteasome non-ATPase regulatory subunit 12"/>
    <property type="match status" value="1"/>
</dbReference>
<dbReference type="OrthoDB" id="268763at2759"/>
<dbReference type="AlphaFoldDB" id="A0A166TZ51"/>
<proteinExistence type="inferred from homology"/>
<keyword evidence="2" id="KW-0647">Proteasome</keyword>
<comment type="similarity">
    <text evidence="1">Belongs to the proteasome subunit p55 family.</text>
</comment>
<dbReference type="STRING" id="436010.A0A166TZ51"/>
<sequence>MSESKKQEQDFTKEVDQILPPTTKLAKSGKLQQAVDELLVLEKQTRNASDLSSTTRLAKAIAERCYEARNYTLLNSSITLISKKHGQLKGVVQAVVEQAMEWLDEIKARDGLEKWLELVETLRAVTEGKIFLETPRARVTLMLAHYHESLTTATTPNTPPAKESLQTASDLLSDLSVETYSSMERREKTEFILEQMRLLVAVARSKDAEQDQKGKDSLGGGEGEWVKVRVGGRKINEDFLKEKDNEDLKLKYYELMIQHALQNTDYLDVAKYYYKVWETPSIKEDESDKGKAALEHIVYYVVLSPHTNEQWGMVNGLYNDPALLKLDAHYNLVKCFVTKELMRWPGIEALYGPFLRTTPVFSSEKHWEALHTRVIEHNIRAVAEYYTRITVTRLTSLLDLSKDATEENLARLVALGTIWARIDRPAGIINFREKRSAEDVMNDWSSDMQKLLGLVEKTWMGVNAAQAAQTRVKA</sequence>
<dbReference type="EMBL" id="KV417490">
    <property type="protein sequence ID" value="KZP31143.1"/>
    <property type="molecule type" value="Genomic_DNA"/>
</dbReference>
<protein>
    <submittedName>
        <fullName evidence="4">PCI-domain-containing protein</fullName>
    </submittedName>
</protein>
<dbReference type="GO" id="GO:0008541">
    <property type="term" value="C:proteasome regulatory particle, lid subcomplex"/>
    <property type="evidence" value="ECO:0007669"/>
    <property type="project" value="TreeGrafter"/>
</dbReference>
<dbReference type="GO" id="GO:0005634">
    <property type="term" value="C:nucleus"/>
    <property type="evidence" value="ECO:0007669"/>
    <property type="project" value="UniProtKB-ARBA"/>
</dbReference>
<dbReference type="InterPro" id="IPR036390">
    <property type="entry name" value="WH_DNA-bd_sf"/>
</dbReference>
<feature type="domain" description="PCI" evidence="3">
    <location>
        <begin position="265"/>
        <end position="436"/>
    </location>
</feature>
<evidence type="ECO:0000313" key="5">
    <source>
        <dbReference type="Proteomes" id="UP000076532"/>
    </source>
</evidence>
<evidence type="ECO:0000256" key="1">
    <source>
        <dbReference type="ARBA" id="ARBA00006397"/>
    </source>
</evidence>
<reference evidence="4 5" key="1">
    <citation type="journal article" date="2016" name="Mol. Biol. Evol.">
        <title>Comparative Genomics of Early-Diverging Mushroom-Forming Fungi Provides Insights into the Origins of Lignocellulose Decay Capabilities.</title>
        <authorList>
            <person name="Nagy L.G."/>
            <person name="Riley R."/>
            <person name="Tritt A."/>
            <person name="Adam C."/>
            <person name="Daum C."/>
            <person name="Floudas D."/>
            <person name="Sun H."/>
            <person name="Yadav J.S."/>
            <person name="Pangilinan J."/>
            <person name="Larsson K.H."/>
            <person name="Matsuura K."/>
            <person name="Barry K."/>
            <person name="Labutti K."/>
            <person name="Kuo R."/>
            <person name="Ohm R.A."/>
            <person name="Bhattacharya S.S."/>
            <person name="Shirouzu T."/>
            <person name="Yoshinaga Y."/>
            <person name="Martin F.M."/>
            <person name="Grigoriev I.V."/>
            <person name="Hibbett D.S."/>
        </authorList>
    </citation>
    <scope>NUCLEOTIDE SEQUENCE [LARGE SCALE GENOMIC DNA]</scope>
    <source>
        <strain evidence="4 5">CBS 109695</strain>
    </source>
</reference>
<dbReference type="Pfam" id="PF01399">
    <property type="entry name" value="PCI"/>
    <property type="match status" value="1"/>
</dbReference>
<dbReference type="SMART" id="SM00088">
    <property type="entry name" value="PINT"/>
    <property type="match status" value="1"/>
</dbReference>
<dbReference type="Pfam" id="PF18098">
    <property type="entry name" value="RPN5_C"/>
    <property type="match status" value="1"/>
</dbReference>
<organism evidence="4 5">
    <name type="scientific">Athelia psychrophila</name>
    <dbReference type="NCBI Taxonomy" id="1759441"/>
    <lineage>
        <taxon>Eukaryota</taxon>
        <taxon>Fungi</taxon>
        <taxon>Dikarya</taxon>
        <taxon>Basidiomycota</taxon>
        <taxon>Agaricomycotina</taxon>
        <taxon>Agaricomycetes</taxon>
        <taxon>Agaricomycetidae</taxon>
        <taxon>Atheliales</taxon>
        <taxon>Atheliaceae</taxon>
        <taxon>Athelia</taxon>
    </lineage>
</organism>
<evidence type="ECO:0000256" key="2">
    <source>
        <dbReference type="ARBA" id="ARBA00022942"/>
    </source>
</evidence>
<dbReference type="InterPro" id="IPR036388">
    <property type="entry name" value="WH-like_DNA-bd_sf"/>
</dbReference>
<dbReference type="InterPro" id="IPR054559">
    <property type="entry name" value="PSMD12-CSN4-like_N"/>
</dbReference>
<accession>A0A166TZ51</accession>
<keyword evidence="5" id="KW-1185">Reference proteome</keyword>
<name>A0A166TZ51_9AGAM</name>
<dbReference type="InterPro" id="IPR000717">
    <property type="entry name" value="PCI_dom"/>
</dbReference>
<evidence type="ECO:0000259" key="3">
    <source>
        <dbReference type="PROSITE" id="PS50250"/>
    </source>
</evidence>
<dbReference type="PROSITE" id="PS50250">
    <property type="entry name" value="PCI"/>
    <property type="match status" value="1"/>
</dbReference>
<dbReference type="Gene3D" id="1.10.10.10">
    <property type="entry name" value="Winged helix-like DNA-binding domain superfamily/Winged helix DNA-binding domain"/>
    <property type="match status" value="1"/>
</dbReference>
<dbReference type="InterPro" id="IPR040134">
    <property type="entry name" value="PSMD12/CSN4"/>
</dbReference>
<dbReference type="InterPro" id="IPR040896">
    <property type="entry name" value="RPN5_C"/>
</dbReference>
<dbReference type="Pfam" id="PF22241">
    <property type="entry name" value="PSMD12-CSN4_N"/>
    <property type="match status" value="1"/>
</dbReference>
<dbReference type="Proteomes" id="UP000076532">
    <property type="component" value="Unassembled WGS sequence"/>
</dbReference>
<dbReference type="PANTHER" id="PTHR10855">
    <property type="entry name" value="26S PROTEASOME NON-ATPASE REGULATORY SUBUNIT 12/COP9 SIGNALOSOME COMPLEX SUBUNIT 4"/>
    <property type="match status" value="1"/>
</dbReference>
<dbReference type="SUPFAM" id="SSF46785">
    <property type="entry name" value="Winged helix' DNA-binding domain"/>
    <property type="match status" value="1"/>
</dbReference>
<dbReference type="PANTHER" id="PTHR10855:SF1">
    <property type="entry name" value="26S PROTEASOME NON-ATPASE REGULATORY SUBUNIT 12"/>
    <property type="match status" value="1"/>
</dbReference>
<evidence type="ECO:0000313" key="4">
    <source>
        <dbReference type="EMBL" id="KZP31143.1"/>
    </source>
</evidence>